<keyword evidence="2" id="KW-1185">Reference proteome</keyword>
<reference evidence="1 2" key="1">
    <citation type="submission" date="2022-10" db="EMBL/GenBank/DDBJ databases">
        <title>Genomic of Burkholderia cepacia PN-1.</title>
        <authorList>
            <person name="Yang Y."/>
            <person name="Guan H."/>
            <person name="Huang J."/>
        </authorList>
    </citation>
    <scope>NUCLEOTIDE SEQUENCE [LARGE SCALE GENOMIC DNA]</scope>
    <source>
        <strain evidence="1 2">PN-1</strain>
    </source>
</reference>
<dbReference type="EMBL" id="CP109822">
    <property type="protein sequence ID" value="XAE50601.1"/>
    <property type="molecule type" value="Genomic_DNA"/>
</dbReference>
<evidence type="ECO:0000313" key="1">
    <source>
        <dbReference type="EMBL" id="XAE50601.1"/>
    </source>
</evidence>
<sequence length="88" mass="9637">MSQAKKLFSCQCTRCDGSGKHDRGTCFDCKGLGVVQRLTARGMHDFALIVTYSNGSTNKPRLFATSRAKAISIIERQLRINGWTGVVA</sequence>
<dbReference type="InterPro" id="IPR036410">
    <property type="entry name" value="HSP_DnaJ_Cys-rich_dom_sf"/>
</dbReference>
<dbReference type="Proteomes" id="UP001448498">
    <property type="component" value="Chromosome 3"/>
</dbReference>
<evidence type="ECO:0000313" key="2">
    <source>
        <dbReference type="Proteomes" id="UP001448498"/>
    </source>
</evidence>
<accession>A0ABZ3DN41</accession>
<organism evidence="1 2">
    <name type="scientific">Burkholderia arboris</name>
    <dbReference type="NCBI Taxonomy" id="488730"/>
    <lineage>
        <taxon>Bacteria</taxon>
        <taxon>Pseudomonadati</taxon>
        <taxon>Pseudomonadota</taxon>
        <taxon>Betaproteobacteria</taxon>
        <taxon>Burkholderiales</taxon>
        <taxon>Burkholderiaceae</taxon>
        <taxon>Burkholderia</taxon>
        <taxon>Burkholderia cepacia complex</taxon>
    </lineage>
</organism>
<name>A0ABZ3DN41_9BURK</name>
<protein>
    <submittedName>
        <fullName evidence="1">Uncharacterized protein</fullName>
    </submittedName>
</protein>
<gene>
    <name evidence="1" type="ORF">OHZ10_29360</name>
</gene>
<dbReference type="Gene3D" id="6.20.20.10">
    <property type="match status" value="1"/>
</dbReference>
<dbReference type="RefSeq" id="WP_342705189.1">
    <property type="nucleotide sequence ID" value="NZ_CP109822.1"/>
</dbReference>
<dbReference type="SUPFAM" id="SSF57938">
    <property type="entry name" value="DnaJ/Hsp40 cysteine-rich domain"/>
    <property type="match status" value="1"/>
</dbReference>
<proteinExistence type="predicted"/>